<dbReference type="GO" id="GO:0019899">
    <property type="term" value="F:enzyme binding"/>
    <property type="evidence" value="ECO:0007669"/>
    <property type="project" value="UniProtKB-ARBA"/>
</dbReference>
<dbReference type="OrthoDB" id="10261027at2759"/>
<dbReference type="Proteomes" id="UP001652661">
    <property type="component" value="Chromosome 3R"/>
</dbReference>
<dbReference type="InterPro" id="IPR011009">
    <property type="entry name" value="Kinase-like_dom_sf"/>
</dbReference>
<feature type="domain" description="Protein kinase" evidence="9">
    <location>
        <begin position="13"/>
        <end position="267"/>
    </location>
</feature>
<keyword evidence="2 8" id="KW-0723">Serine/threonine-protein kinase</keyword>
<evidence type="ECO:0000259" key="9">
    <source>
        <dbReference type="PROSITE" id="PS50011"/>
    </source>
</evidence>
<dbReference type="Pfam" id="PF00069">
    <property type="entry name" value="Pkinase"/>
    <property type="match status" value="1"/>
</dbReference>
<evidence type="ECO:0000313" key="10">
    <source>
        <dbReference type="Proteomes" id="UP001652661"/>
    </source>
</evidence>
<evidence type="ECO:0000256" key="5">
    <source>
        <dbReference type="ARBA" id="ARBA00022777"/>
    </source>
</evidence>
<evidence type="ECO:0000313" key="11">
    <source>
        <dbReference type="RefSeq" id="XP_017035070.1"/>
    </source>
</evidence>
<evidence type="ECO:0000256" key="6">
    <source>
        <dbReference type="ARBA" id="ARBA00022840"/>
    </source>
</evidence>
<keyword evidence="3" id="KW-0808">Transferase</keyword>
<dbReference type="GO" id="GO:0007254">
    <property type="term" value="P:JNK cascade"/>
    <property type="evidence" value="ECO:0007669"/>
    <property type="project" value="TreeGrafter"/>
</dbReference>
<dbReference type="Gene3D" id="3.30.200.20">
    <property type="entry name" value="Phosphorylase Kinase, domain 1"/>
    <property type="match status" value="1"/>
</dbReference>
<dbReference type="InterPro" id="IPR017441">
    <property type="entry name" value="Protein_kinase_ATP_BS"/>
</dbReference>
<evidence type="ECO:0000256" key="8">
    <source>
        <dbReference type="RuleBase" id="RU000304"/>
    </source>
</evidence>
<dbReference type="PROSITE" id="PS50011">
    <property type="entry name" value="PROTEIN_KINASE_DOM"/>
    <property type="match status" value="1"/>
</dbReference>
<dbReference type="GO" id="GO:0004709">
    <property type="term" value="F:MAP kinase kinase kinase activity"/>
    <property type="evidence" value="ECO:0007669"/>
    <property type="project" value="TreeGrafter"/>
</dbReference>
<sequence>MAAPLIPFEEISLRDENIIGAGFYGRVYKTEWLGRTIAVKVIGVGMESQQIEREVNQLSNLEHENIIRLYGISMHGNMFHLLEEYAEGGALSTLIHSDLPNYTLAHAFNWAHQIAKGLAYLHARTPRAVIHRDIKPNNVVLSQQGLSLKICDFGTVVNLATSMTADVGTCLYKAPEVFQGRKYNEKCDVHSWAITFWEILSRENPFKHCRILNSVVLAVIGGTRPPVSSIRNDCPEDIINLITACWDSEPSRRYSMRLVANIMNGALTDAGPFEPLNYNP</sequence>
<protein>
    <submittedName>
        <fullName evidence="11">Mitogen-activated protein kinase kinase kinase 7</fullName>
    </submittedName>
</protein>
<proteinExistence type="inferred from homology"/>
<evidence type="ECO:0000256" key="3">
    <source>
        <dbReference type="ARBA" id="ARBA00022679"/>
    </source>
</evidence>
<feature type="binding site" evidence="7">
    <location>
        <position position="40"/>
    </location>
    <ligand>
        <name>ATP</name>
        <dbReference type="ChEBI" id="CHEBI:30616"/>
    </ligand>
</feature>
<dbReference type="InterPro" id="IPR008271">
    <property type="entry name" value="Ser/Thr_kinase_AS"/>
</dbReference>
<dbReference type="Gene3D" id="1.10.510.10">
    <property type="entry name" value="Transferase(Phosphotransferase) domain 1"/>
    <property type="match status" value="1"/>
</dbReference>
<dbReference type="GO" id="GO:0006955">
    <property type="term" value="P:immune response"/>
    <property type="evidence" value="ECO:0007669"/>
    <property type="project" value="TreeGrafter"/>
</dbReference>
<dbReference type="InterPro" id="IPR000719">
    <property type="entry name" value="Prot_kinase_dom"/>
</dbReference>
<name>A0A6P4JK92_DROKI</name>
<dbReference type="GO" id="GO:0043123">
    <property type="term" value="P:positive regulation of canonical NF-kappaB signal transduction"/>
    <property type="evidence" value="ECO:0007669"/>
    <property type="project" value="TreeGrafter"/>
</dbReference>
<keyword evidence="6 7" id="KW-0067">ATP-binding</keyword>
<dbReference type="RefSeq" id="XP_017035070.1">
    <property type="nucleotide sequence ID" value="XM_017179581.1"/>
</dbReference>
<gene>
    <name evidence="11" type="primary">Takl2</name>
</gene>
<dbReference type="PANTHER" id="PTHR46716">
    <property type="entry name" value="MITOGEN-ACTIVATED PROTEIN KINASE KINASE KINASE 7"/>
    <property type="match status" value="1"/>
</dbReference>
<dbReference type="SMART" id="SM00220">
    <property type="entry name" value="S_TKc"/>
    <property type="match status" value="1"/>
</dbReference>
<dbReference type="GO" id="GO:0005524">
    <property type="term" value="F:ATP binding"/>
    <property type="evidence" value="ECO:0007669"/>
    <property type="project" value="UniProtKB-UniRule"/>
</dbReference>
<comment type="similarity">
    <text evidence="1">Belongs to the protein kinase superfamily. STE Ser/Thr protein kinase family. MAP kinase kinase kinase subfamily.</text>
</comment>
<evidence type="ECO:0000256" key="4">
    <source>
        <dbReference type="ARBA" id="ARBA00022741"/>
    </source>
</evidence>
<evidence type="ECO:0000256" key="7">
    <source>
        <dbReference type="PROSITE-ProRule" id="PRU10141"/>
    </source>
</evidence>
<keyword evidence="4 7" id="KW-0547">Nucleotide-binding</keyword>
<keyword evidence="10" id="KW-1185">Reference proteome</keyword>
<accession>A0A6P4JK92</accession>
<dbReference type="PIRSF" id="PIRSF000654">
    <property type="entry name" value="Integrin-linked_kinase"/>
    <property type="match status" value="1"/>
</dbReference>
<organism evidence="10 11">
    <name type="scientific">Drosophila kikkawai</name>
    <name type="common">Fruit fly</name>
    <dbReference type="NCBI Taxonomy" id="30033"/>
    <lineage>
        <taxon>Eukaryota</taxon>
        <taxon>Metazoa</taxon>
        <taxon>Ecdysozoa</taxon>
        <taxon>Arthropoda</taxon>
        <taxon>Hexapoda</taxon>
        <taxon>Insecta</taxon>
        <taxon>Pterygota</taxon>
        <taxon>Neoptera</taxon>
        <taxon>Endopterygota</taxon>
        <taxon>Diptera</taxon>
        <taxon>Brachycera</taxon>
        <taxon>Muscomorpha</taxon>
        <taxon>Ephydroidea</taxon>
        <taxon>Drosophilidae</taxon>
        <taxon>Drosophila</taxon>
        <taxon>Sophophora</taxon>
    </lineage>
</organism>
<reference evidence="11" key="1">
    <citation type="submission" date="2025-08" db="UniProtKB">
        <authorList>
            <consortium name="RefSeq"/>
        </authorList>
    </citation>
    <scope>IDENTIFICATION</scope>
    <source>
        <strain evidence="11">14028-0561.14</strain>
        <tissue evidence="11">Whole fly</tissue>
    </source>
</reference>
<keyword evidence="5 11" id="KW-0418">Kinase</keyword>
<dbReference type="AlphaFoldDB" id="A0A6P4JK92"/>
<evidence type="ECO:0000256" key="1">
    <source>
        <dbReference type="ARBA" id="ARBA00006529"/>
    </source>
</evidence>
<dbReference type="PROSITE" id="PS00107">
    <property type="entry name" value="PROTEIN_KINASE_ATP"/>
    <property type="match status" value="1"/>
</dbReference>
<dbReference type="PROSITE" id="PS00108">
    <property type="entry name" value="PROTEIN_KINASE_ST"/>
    <property type="match status" value="1"/>
</dbReference>
<dbReference type="PANTHER" id="PTHR46716:SF1">
    <property type="entry name" value="MITOGEN-ACTIVATED PROTEIN KINASE KINASE KINASE 7"/>
    <property type="match status" value="1"/>
</dbReference>
<evidence type="ECO:0000256" key="2">
    <source>
        <dbReference type="ARBA" id="ARBA00022527"/>
    </source>
</evidence>
<dbReference type="SUPFAM" id="SSF56112">
    <property type="entry name" value="Protein kinase-like (PK-like)"/>
    <property type="match status" value="1"/>
</dbReference>